<dbReference type="EMBL" id="AANZ01000003">
    <property type="protein sequence ID" value="EAQ81818.1"/>
    <property type="molecule type" value="Genomic_DNA"/>
</dbReference>
<comment type="caution">
    <text evidence="1">The sequence shown here is derived from an EMBL/GenBank/DDBJ whole genome shotgun (WGS) entry which is preliminary data.</text>
</comment>
<proteinExistence type="predicted"/>
<sequence>MQWSYGTSFTGGPNLDEPLVTDRPDFTEASSTVGRGVAQIEMGYTYIHDNDGTTTTDSHSYPETLLRYGVWADWLEFRIAWNYGHQSSELDDIVGSEDLYLGFKIGLTPQEGILPETALIPQMVVPTGADEMTADRVLPGLNWLYGWDLCETISTAGSTQFNSAVDEETNDVYTEWAQSWTIGYSLTDKLGGYTEWYALFPHGAETMLPEHYLNGGFTYLISDNIQWDIRIGGGLNDAADDLFVGSGVSVRFY</sequence>
<evidence type="ECO:0000313" key="2">
    <source>
        <dbReference type="Proteomes" id="UP000004358"/>
    </source>
</evidence>
<dbReference type="STRING" id="314230.DSM3645_16740"/>
<dbReference type="HOGENOM" id="CLU_064308_1_0_0"/>
<dbReference type="InterPro" id="IPR025737">
    <property type="entry name" value="FApF"/>
</dbReference>
<name>A3ZNC3_9BACT</name>
<reference evidence="1 2" key="1">
    <citation type="submission" date="2006-02" db="EMBL/GenBank/DDBJ databases">
        <authorList>
            <person name="Amann R."/>
            <person name="Ferriera S."/>
            <person name="Johnson J."/>
            <person name="Kravitz S."/>
            <person name="Halpern A."/>
            <person name="Remington K."/>
            <person name="Beeson K."/>
            <person name="Tran B."/>
            <person name="Rogers Y.-H."/>
            <person name="Friedman R."/>
            <person name="Venter J.C."/>
        </authorList>
    </citation>
    <scope>NUCLEOTIDE SEQUENCE [LARGE SCALE GENOMIC DNA]</scope>
    <source>
        <strain evidence="1 2">DSM 3645</strain>
    </source>
</reference>
<dbReference type="Proteomes" id="UP000004358">
    <property type="component" value="Unassembled WGS sequence"/>
</dbReference>
<gene>
    <name evidence="1" type="ORF">DSM3645_16740</name>
</gene>
<dbReference type="Pfam" id="PF13557">
    <property type="entry name" value="Phenol_MetA_deg"/>
    <property type="match status" value="1"/>
</dbReference>
<evidence type="ECO:0008006" key="3">
    <source>
        <dbReference type="Google" id="ProtNLM"/>
    </source>
</evidence>
<organism evidence="1 2">
    <name type="scientific">Blastopirellula marina DSM 3645</name>
    <dbReference type="NCBI Taxonomy" id="314230"/>
    <lineage>
        <taxon>Bacteria</taxon>
        <taxon>Pseudomonadati</taxon>
        <taxon>Planctomycetota</taxon>
        <taxon>Planctomycetia</taxon>
        <taxon>Pirellulales</taxon>
        <taxon>Pirellulaceae</taxon>
        <taxon>Blastopirellula</taxon>
    </lineage>
</organism>
<protein>
    <recommendedName>
        <fullName evidence="3">Transporter</fullName>
    </recommendedName>
</protein>
<dbReference type="AlphaFoldDB" id="A3ZNC3"/>
<dbReference type="eggNOG" id="ENOG502Z8AC">
    <property type="taxonomic scope" value="Bacteria"/>
</dbReference>
<accession>A3ZNC3</accession>
<evidence type="ECO:0000313" key="1">
    <source>
        <dbReference type="EMBL" id="EAQ81818.1"/>
    </source>
</evidence>